<dbReference type="Pfam" id="PF00867">
    <property type="entry name" value="XPG_I"/>
    <property type="match status" value="1"/>
</dbReference>
<dbReference type="STRING" id="71717.A0A4Y7T299"/>
<dbReference type="InterPro" id="IPR036279">
    <property type="entry name" value="5-3_exonuclease_C_sf"/>
</dbReference>
<protein>
    <recommendedName>
        <fullName evidence="1">XPG-I domain-containing protein</fullName>
    </recommendedName>
</protein>
<dbReference type="EMBL" id="QPFP01000038">
    <property type="protein sequence ID" value="TEB27659.1"/>
    <property type="molecule type" value="Genomic_DNA"/>
</dbReference>
<dbReference type="AlphaFoldDB" id="A0A4Y7T299"/>
<dbReference type="Gene3D" id="3.40.50.1010">
    <property type="entry name" value="5'-nuclease"/>
    <property type="match status" value="2"/>
</dbReference>
<dbReference type="PANTHER" id="PTHR11081">
    <property type="entry name" value="FLAP ENDONUCLEASE FAMILY MEMBER"/>
    <property type="match status" value="1"/>
</dbReference>
<dbReference type="SUPFAM" id="SSF88723">
    <property type="entry name" value="PIN domain-like"/>
    <property type="match status" value="1"/>
</dbReference>
<organism evidence="2 3">
    <name type="scientific">Coprinellus micaceus</name>
    <name type="common">Glistening ink-cap mushroom</name>
    <name type="synonym">Coprinus micaceus</name>
    <dbReference type="NCBI Taxonomy" id="71717"/>
    <lineage>
        <taxon>Eukaryota</taxon>
        <taxon>Fungi</taxon>
        <taxon>Dikarya</taxon>
        <taxon>Basidiomycota</taxon>
        <taxon>Agaricomycotina</taxon>
        <taxon>Agaricomycetes</taxon>
        <taxon>Agaricomycetidae</taxon>
        <taxon>Agaricales</taxon>
        <taxon>Agaricineae</taxon>
        <taxon>Psathyrellaceae</taxon>
        <taxon>Coprinellus</taxon>
    </lineage>
</organism>
<dbReference type="InterPro" id="IPR029060">
    <property type="entry name" value="PIN-like_dom_sf"/>
</dbReference>
<evidence type="ECO:0000313" key="3">
    <source>
        <dbReference type="Proteomes" id="UP000298030"/>
    </source>
</evidence>
<dbReference type="Proteomes" id="UP000298030">
    <property type="component" value="Unassembled WGS sequence"/>
</dbReference>
<sequence length="301" mass="33284">MHTASAGGPFLPFFFRLCKLLKVPAKFVFVFDGPHRPPVKRGVLVNTTSLWYASSVRRNLGGNPFSYGHSYAPGEAEAEMAKLNCWGSMNAVCTKDADALVFGATTRGNTDNVKKLSAPDIAQKVGFTHSRLFLYALAAGGDYDSGISNCGCAGASELALSGVGDSLFRDIMATRSDEEREALLEGWRDHVYEGILNKTIRFGTRLNHNLLSDLQFTDFPPLEVVNNYANPATSATFPDYHPNTRNWRVGHEEPNPSAIIQFCRDRLGWKDSSALLKVLRDNLWEGLVLRMIYSVSIRTMP</sequence>
<dbReference type="InterPro" id="IPR006084">
    <property type="entry name" value="XPG/Rad2"/>
</dbReference>
<proteinExistence type="predicted"/>
<dbReference type="InterPro" id="IPR006086">
    <property type="entry name" value="XPG-I_dom"/>
</dbReference>
<name>A0A4Y7T299_COPMI</name>
<dbReference type="GO" id="GO:0006281">
    <property type="term" value="P:DNA repair"/>
    <property type="evidence" value="ECO:0007669"/>
    <property type="project" value="UniProtKB-ARBA"/>
</dbReference>
<reference evidence="2 3" key="1">
    <citation type="journal article" date="2019" name="Nat. Ecol. Evol.">
        <title>Megaphylogeny resolves global patterns of mushroom evolution.</title>
        <authorList>
            <person name="Varga T."/>
            <person name="Krizsan K."/>
            <person name="Foldi C."/>
            <person name="Dima B."/>
            <person name="Sanchez-Garcia M."/>
            <person name="Sanchez-Ramirez S."/>
            <person name="Szollosi G.J."/>
            <person name="Szarkandi J.G."/>
            <person name="Papp V."/>
            <person name="Albert L."/>
            <person name="Andreopoulos W."/>
            <person name="Angelini C."/>
            <person name="Antonin V."/>
            <person name="Barry K.W."/>
            <person name="Bougher N.L."/>
            <person name="Buchanan P."/>
            <person name="Buyck B."/>
            <person name="Bense V."/>
            <person name="Catcheside P."/>
            <person name="Chovatia M."/>
            <person name="Cooper J."/>
            <person name="Damon W."/>
            <person name="Desjardin D."/>
            <person name="Finy P."/>
            <person name="Geml J."/>
            <person name="Haridas S."/>
            <person name="Hughes K."/>
            <person name="Justo A."/>
            <person name="Karasinski D."/>
            <person name="Kautmanova I."/>
            <person name="Kiss B."/>
            <person name="Kocsube S."/>
            <person name="Kotiranta H."/>
            <person name="LaButti K.M."/>
            <person name="Lechner B.E."/>
            <person name="Liimatainen K."/>
            <person name="Lipzen A."/>
            <person name="Lukacs Z."/>
            <person name="Mihaltcheva S."/>
            <person name="Morgado L.N."/>
            <person name="Niskanen T."/>
            <person name="Noordeloos M.E."/>
            <person name="Ohm R.A."/>
            <person name="Ortiz-Santana B."/>
            <person name="Ovrebo C."/>
            <person name="Racz N."/>
            <person name="Riley R."/>
            <person name="Savchenko A."/>
            <person name="Shiryaev A."/>
            <person name="Soop K."/>
            <person name="Spirin V."/>
            <person name="Szebenyi C."/>
            <person name="Tomsovsky M."/>
            <person name="Tulloss R.E."/>
            <person name="Uehling J."/>
            <person name="Grigoriev I.V."/>
            <person name="Vagvolgyi C."/>
            <person name="Papp T."/>
            <person name="Martin F.M."/>
            <person name="Miettinen O."/>
            <person name="Hibbett D.S."/>
            <person name="Nagy L.G."/>
        </authorList>
    </citation>
    <scope>NUCLEOTIDE SEQUENCE [LARGE SCALE GENOMIC DNA]</scope>
    <source>
        <strain evidence="2 3">FP101781</strain>
    </source>
</reference>
<evidence type="ECO:0000313" key="2">
    <source>
        <dbReference type="EMBL" id="TEB27659.1"/>
    </source>
</evidence>
<keyword evidence="3" id="KW-1185">Reference proteome</keyword>
<dbReference type="GO" id="GO:0017108">
    <property type="term" value="F:5'-flap endonuclease activity"/>
    <property type="evidence" value="ECO:0007669"/>
    <property type="project" value="TreeGrafter"/>
</dbReference>
<dbReference type="SUPFAM" id="SSF47807">
    <property type="entry name" value="5' to 3' exonuclease, C-terminal subdomain"/>
    <property type="match status" value="1"/>
</dbReference>
<dbReference type="OrthoDB" id="3005703at2759"/>
<evidence type="ECO:0000259" key="1">
    <source>
        <dbReference type="Pfam" id="PF00867"/>
    </source>
</evidence>
<feature type="domain" description="XPG-I" evidence="1">
    <location>
        <begin position="72"/>
        <end position="142"/>
    </location>
</feature>
<comment type="caution">
    <text evidence="2">The sequence shown here is derived from an EMBL/GenBank/DDBJ whole genome shotgun (WGS) entry which is preliminary data.</text>
</comment>
<accession>A0A4Y7T299</accession>
<gene>
    <name evidence="2" type="ORF">FA13DRAFT_1634328</name>
</gene>
<dbReference type="PANTHER" id="PTHR11081:SF75">
    <property type="entry name" value="ENDONUCLEASE, PUTATIVE (AFU_ORTHOLOGUE AFUA_3G13260)-RELATED"/>
    <property type="match status" value="1"/>
</dbReference>